<evidence type="ECO:0000259" key="6">
    <source>
        <dbReference type="Pfam" id="PF01368"/>
    </source>
</evidence>
<feature type="domain" description="DDH" evidence="6">
    <location>
        <begin position="90"/>
        <end position="234"/>
    </location>
</feature>
<evidence type="ECO:0000259" key="7">
    <source>
        <dbReference type="Pfam" id="PF02272"/>
    </source>
</evidence>
<keyword evidence="10" id="KW-1185">Reference proteome</keyword>
<feature type="domain" description="DHHA1" evidence="7">
    <location>
        <begin position="356"/>
        <end position="442"/>
    </location>
</feature>
<dbReference type="InterPro" id="IPR003156">
    <property type="entry name" value="DHHA1_dom"/>
</dbReference>
<dbReference type="PANTHER" id="PTHR30255">
    <property type="entry name" value="SINGLE-STRANDED-DNA-SPECIFIC EXONUCLEASE RECJ"/>
    <property type="match status" value="1"/>
</dbReference>
<organism evidence="9 10">
    <name type="scientific">Lysinibacillus xylanilyticus</name>
    <dbReference type="NCBI Taxonomy" id="582475"/>
    <lineage>
        <taxon>Bacteria</taxon>
        <taxon>Bacillati</taxon>
        <taxon>Bacillota</taxon>
        <taxon>Bacilli</taxon>
        <taxon>Bacillales</taxon>
        <taxon>Bacillaceae</taxon>
        <taxon>Lysinibacillus</taxon>
    </lineage>
</organism>
<keyword evidence="3" id="KW-0540">Nuclease</keyword>
<comment type="caution">
    <text evidence="9">The sequence shown here is derived from an EMBL/GenBank/DDBJ whole genome shotgun (WGS) entry which is preliminary data.</text>
</comment>
<evidence type="ECO:0000256" key="1">
    <source>
        <dbReference type="ARBA" id="ARBA00005915"/>
    </source>
</evidence>
<dbReference type="Gene3D" id="3.10.310.30">
    <property type="match status" value="1"/>
</dbReference>
<proteinExistence type="inferred from homology"/>
<dbReference type="Gene3D" id="3.90.1640.30">
    <property type="match status" value="1"/>
</dbReference>
<dbReference type="GO" id="GO:0004527">
    <property type="term" value="F:exonuclease activity"/>
    <property type="evidence" value="ECO:0007669"/>
    <property type="project" value="UniProtKB-KW"/>
</dbReference>
<evidence type="ECO:0000256" key="4">
    <source>
        <dbReference type="ARBA" id="ARBA00022801"/>
    </source>
</evidence>
<name>A0ABV3W5G7_9BACI</name>
<dbReference type="Pfam" id="PF01368">
    <property type="entry name" value="DHH"/>
    <property type="match status" value="1"/>
</dbReference>
<evidence type="ECO:0000256" key="3">
    <source>
        <dbReference type="ARBA" id="ARBA00022722"/>
    </source>
</evidence>
<keyword evidence="5 9" id="KW-0269">Exonuclease</keyword>
<dbReference type="InterPro" id="IPR041122">
    <property type="entry name" value="RecJ_OB"/>
</dbReference>
<evidence type="ECO:0000256" key="5">
    <source>
        <dbReference type="ARBA" id="ARBA00022839"/>
    </source>
</evidence>
<dbReference type="InterPro" id="IPR038763">
    <property type="entry name" value="DHH_sf"/>
</dbReference>
<dbReference type="Proteomes" id="UP001558534">
    <property type="component" value="Unassembled WGS sequence"/>
</dbReference>
<dbReference type="Pfam" id="PF17768">
    <property type="entry name" value="RecJ_OB"/>
    <property type="match status" value="1"/>
</dbReference>
<dbReference type="InterPro" id="IPR004610">
    <property type="entry name" value="RecJ"/>
</dbReference>
<gene>
    <name evidence="9" type="primary">recJ</name>
    <name evidence="9" type="ORF">AB1300_25225</name>
</gene>
<reference evidence="9 10" key="1">
    <citation type="submission" date="2024-07" db="EMBL/GenBank/DDBJ databases">
        <title>Characterization of a bacterium isolated from hydrolysated instant sea cucumber by whole-genome sequencing and metabolomics.</title>
        <authorList>
            <person name="Luo X."/>
            <person name="Zhang Z."/>
            <person name="Zheng Z."/>
            <person name="Zhang W."/>
            <person name="Ming T."/>
            <person name="Jiao L."/>
            <person name="Su X."/>
            <person name="Kong F."/>
            <person name="Xu J."/>
        </authorList>
    </citation>
    <scope>NUCLEOTIDE SEQUENCE [LARGE SCALE GENOMIC DNA]</scope>
    <source>
        <strain evidence="9 10">XL-2024</strain>
    </source>
</reference>
<comment type="similarity">
    <text evidence="1">Belongs to the RecJ family.</text>
</comment>
<evidence type="ECO:0000313" key="10">
    <source>
        <dbReference type="Proteomes" id="UP001558534"/>
    </source>
</evidence>
<keyword evidence="4" id="KW-0378">Hydrolase</keyword>
<evidence type="ECO:0000259" key="8">
    <source>
        <dbReference type="Pfam" id="PF17768"/>
    </source>
</evidence>
<dbReference type="InterPro" id="IPR001667">
    <property type="entry name" value="DDH_dom"/>
</dbReference>
<sequence>MNSNTHTIWKQINPQLNSHPKESLITYLARQTCINPILMHGLYERGINTEEQLWKFLYPSVNDLHDPYLLNDLKKSVYRIIQAMKRNELILIFGDYDVDGISSATLLYNCLHFFGANVLFRLPLRHEGYGISPQIIEEISTQNVSLIITVDNGSSAHEAMRVAKEKGIEVIVTDHHEILGKFPDCYAFINPKRFDNKYPYPNLSGAGVALKLVQAIFQATSSLSWEKHYLDYIEMATLGTIADLMPLDGENRIICSLGLRKMNSNPHPVLKKLFDLLYLSFIDSTKIGFQIAPIFNAVGRIDDPNKAVKVLINPYSSEKELKELIAINKKRQLLTNEQYQQAERNILINGWIHDQVIVVHGDFHSGIIGIIASRISENFQKPSVVISQTGIGSARTVQGSDFSIINPIKSCSKYLTKFGGHQGAAGLSIEIEKIDAFRKAIQLAAMKEPQIKPLIQYTSQIDIKSFPNELFYDLSALEPFGIGNPKPIFYCPTINQVKYELFGKQNEHIKLSIQKKELLAFSKGRYLQNKWSALEFLYTPNCLKEKNFLIHDLRAM</sequence>
<dbReference type="PANTHER" id="PTHR30255:SF2">
    <property type="entry name" value="SINGLE-STRANDED-DNA-SPECIFIC EXONUCLEASE RECJ"/>
    <property type="match status" value="1"/>
</dbReference>
<dbReference type="InterPro" id="IPR051673">
    <property type="entry name" value="SSDNA_exonuclease_RecJ"/>
</dbReference>
<dbReference type="Pfam" id="PF02272">
    <property type="entry name" value="DHHA1"/>
    <property type="match status" value="1"/>
</dbReference>
<feature type="domain" description="RecJ OB" evidence="8">
    <location>
        <begin position="460"/>
        <end position="541"/>
    </location>
</feature>
<evidence type="ECO:0000313" key="9">
    <source>
        <dbReference type="EMBL" id="MEX3748365.1"/>
    </source>
</evidence>
<dbReference type="RefSeq" id="WP_368638747.1">
    <property type="nucleotide sequence ID" value="NZ_JBFRHK010000036.1"/>
</dbReference>
<dbReference type="EMBL" id="JBFRHK010000036">
    <property type="protein sequence ID" value="MEX3748365.1"/>
    <property type="molecule type" value="Genomic_DNA"/>
</dbReference>
<dbReference type="SUPFAM" id="SSF64182">
    <property type="entry name" value="DHH phosphoesterases"/>
    <property type="match status" value="1"/>
</dbReference>
<protein>
    <recommendedName>
        <fullName evidence="2">Single-stranded-DNA-specific exonuclease RecJ</fullName>
    </recommendedName>
</protein>
<dbReference type="NCBIfam" id="TIGR00644">
    <property type="entry name" value="recJ"/>
    <property type="match status" value="1"/>
</dbReference>
<evidence type="ECO:0000256" key="2">
    <source>
        <dbReference type="ARBA" id="ARBA00019841"/>
    </source>
</evidence>
<accession>A0ABV3W5G7</accession>